<keyword evidence="5 6" id="KW-0482">Metalloprotease</keyword>
<evidence type="ECO:0000313" key="9">
    <source>
        <dbReference type="EMBL" id="UUX34055.1"/>
    </source>
</evidence>
<sequence>MYEWQLDDLYPSFESEAFQNDLASVDTLLEAFQHIQFDDNLENIKAVIALKEKQYVLFRKLSSYISLNLATKTTDTQSTNYQNVMANKFNQFAKINAQIDRFLGEIDTDITQDEDLAEYTFYFAELKEEAKHLLSDEAEEVITKLNRSAGSGWSNLTEYLTSTVETDFRGETKTLSQLRNLAYSADSDVRKEAFEVEIKLYDGIKDSIAFSLNNIKSQVLDVTQMRGYDSPLDETLKKSRMSRETLDALLSAIKNNLPIFRKYLNHKASLLGHDNGLPFYDLFAPMGKTSQTFTVEESKAYLVEKFQAFAPDLAEMTTQFYDKHYMDFYPRKGKRGGAFCSNLPFIKQSRIMLNFGESLSDILTIAHELGHAYHGTKIHSHRPLNWRYSMPVAETASTFNEAIVMNYLIKEAKSDDEKVAVIEQYLQDVTQIIVDIYSRYLFESEVFEKRQNSFMFADELADMMTKAQIEAYGDGLDKDALHPYMWVNKTHYYSTGLSFYNFPYAYGGLFSRGLYEIYQNQPDGFVEKYGELLHKTTVASVEDVAKVMDIDVTSEAFWQSTMNGIADYVDQFIALTTK</sequence>
<organism evidence="9 10">
    <name type="scientific">Fundicoccus culcitae</name>
    <dbReference type="NCBI Taxonomy" id="2969821"/>
    <lineage>
        <taxon>Bacteria</taxon>
        <taxon>Bacillati</taxon>
        <taxon>Bacillota</taxon>
        <taxon>Bacilli</taxon>
        <taxon>Lactobacillales</taxon>
        <taxon>Aerococcaceae</taxon>
        <taxon>Fundicoccus</taxon>
    </lineage>
</organism>
<keyword evidence="1 6" id="KW-0645">Protease</keyword>
<dbReference type="Proteomes" id="UP001315967">
    <property type="component" value="Chromosome"/>
</dbReference>
<protein>
    <submittedName>
        <fullName evidence="9">M3 family oligoendopeptidase</fullName>
    </submittedName>
</protein>
<dbReference type="Gene3D" id="1.20.140.70">
    <property type="entry name" value="Oligopeptidase f, N-terminal domain"/>
    <property type="match status" value="1"/>
</dbReference>
<keyword evidence="10" id="KW-1185">Reference proteome</keyword>
<dbReference type="Gene3D" id="1.10.1370.20">
    <property type="entry name" value="Oligoendopeptidase f, C-terminal domain"/>
    <property type="match status" value="1"/>
</dbReference>
<dbReference type="SUPFAM" id="SSF55486">
    <property type="entry name" value="Metalloproteases ('zincins'), catalytic domain"/>
    <property type="match status" value="1"/>
</dbReference>
<dbReference type="InterPro" id="IPR034006">
    <property type="entry name" value="M3B_PepF_2"/>
</dbReference>
<comment type="cofactor">
    <cofactor evidence="6">
        <name>Zn(2+)</name>
        <dbReference type="ChEBI" id="CHEBI:29105"/>
    </cofactor>
    <text evidence="6">Binds 1 zinc ion.</text>
</comment>
<gene>
    <name evidence="9" type="ORF">NRE15_14410</name>
</gene>
<name>A0ABY5P6E6_9LACT</name>
<comment type="similarity">
    <text evidence="6">Belongs to the peptidase M3 family.</text>
</comment>
<keyword evidence="3 6" id="KW-0378">Hydrolase</keyword>
<dbReference type="EMBL" id="CP102453">
    <property type="protein sequence ID" value="UUX34055.1"/>
    <property type="molecule type" value="Genomic_DNA"/>
</dbReference>
<evidence type="ECO:0000256" key="2">
    <source>
        <dbReference type="ARBA" id="ARBA00022723"/>
    </source>
</evidence>
<dbReference type="Pfam" id="PF08439">
    <property type="entry name" value="Peptidase_M3_N"/>
    <property type="match status" value="1"/>
</dbReference>
<evidence type="ECO:0000256" key="4">
    <source>
        <dbReference type="ARBA" id="ARBA00022833"/>
    </source>
</evidence>
<evidence type="ECO:0000256" key="1">
    <source>
        <dbReference type="ARBA" id="ARBA00022670"/>
    </source>
</evidence>
<keyword evidence="2 6" id="KW-0479">Metal-binding</keyword>
<dbReference type="InterPro" id="IPR001567">
    <property type="entry name" value="Pept_M3A_M3B_dom"/>
</dbReference>
<evidence type="ECO:0000313" key="10">
    <source>
        <dbReference type="Proteomes" id="UP001315967"/>
    </source>
</evidence>
<dbReference type="InterPro" id="IPR013647">
    <property type="entry name" value="OligopepF_N_dom"/>
</dbReference>
<dbReference type="InterPro" id="IPR042088">
    <property type="entry name" value="OligoPept_F_C"/>
</dbReference>
<feature type="domain" description="Oligopeptidase F N-terminal" evidence="8">
    <location>
        <begin position="110"/>
        <end position="163"/>
    </location>
</feature>
<evidence type="ECO:0000259" key="8">
    <source>
        <dbReference type="Pfam" id="PF08439"/>
    </source>
</evidence>
<accession>A0ABY5P6E6</accession>
<dbReference type="Pfam" id="PF01432">
    <property type="entry name" value="Peptidase_M3"/>
    <property type="match status" value="1"/>
</dbReference>
<evidence type="ECO:0000259" key="7">
    <source>
        <dbReference type="Pfam" id="PF01432"/>
    </source>
</evidence>
<dbReference type="RefSeq" id="WP_313793557.1">
    <property type="nucleotide sequence ID" value="NZ_CP102453.1"/>
</dbReference>
<keyword evidence="4 6" id="KW-0862">Zinc</keyword>
<evidence type="ECO:0000256" key="5">
    <source>
        <dbReference type="ARBA" id="ARBA00023049"/>
    </source>
</evidence>
<feature type="domain" description="Peptidase M3A/M3B catalytic" evidence="7">
    <location>
        <begin position="181"/>
        <end position="562"/>
    </location>
</feature>
<dbReference type="CDD" id="cd09607">
    <property type="entry name" value="M3B_PepF"/>
    <property type="match status" value="1"/>
</dbReference>
<evidence type="ECO:0000256" key="3">
    <source>
        <dbReference type="ARBA" id="ARBA00022801"/>
    </source>
</evidence>
<proteinExistence type="inferred from homology"/>
<evidence type="ECO:0000256" key="6">
    <source>
        <dbReference type="RuleBase" id="RU003435"/>
    </source>
</evidence>
<reference evidence="9 10" key="1">
    <citation type="submission" date="2022-08" db="EMBL/GenBank/DDBJ databases">
        <title>Aerococcaceae sp. nov isolated from spoiled eye mask.</title>
        <authorList>
            <person name="Zhou G."/>
            <person name="Xie X.-B."/>
            <person name="Shi Q.-S."/>
            <person name="Wang Y.-S."/>
            <person name="Wen X."/>
            <person name="Peng H."/>
            <person name="Yang X.-J."/>
            <person name="Tao H.-B."/>
            <person name="Huang X.-M."/>
        </authorList>
    </citation>
    <scope>NUCLEOTIDE SEQUENCE [LARGE SCALE GENOMIC DNA]</scope>
    <source>
        <strain evidence="10">DM20194951</strain>
    </source>
</reference>